<accession>A0ACB6QVI8</accession>
<evidence type="ECO:0000313" key="1">
    <source>
        <dbReference type="EMBL" id="KAF2471003.1"/>
    </source>
</evidence>
<evidence type="ECO:0000313" key="2">
    <source>
        <dbReference type="Proteomes" id="UP000799755"/>
    </source>
</evidence>
<sequence length="678" mass="73999">MTSSESEGQVPSRKRSKIGGGEEGGSKKARGRPRVDTQDATAADRRRTQIRLAQRAYRQRKETTISSLKQQNGQLQSIIEEMNKSFLSFNESALKSGILRLNPRLGQELKNVAESLFTLAKTAASERNHEGDEETGEAGLDPATELHKATSSALASREQTQTHDANLSTLGTHTDIGWGYSATVSAESPTSADTNSPHQGNYGHSTYFPPMASSPYETTGREKSLMRMRPGAGTVGQVSDQSRTHLHNNTSSEQLPFGLVDLLTRDCSQYQSNPQIYSVNIPSPELTPPLSRLHSPPLLPSLSTKTPAPIYTYSQQETTFARRLTRAALECGFHLLSSATLRPAALNYVFKLSLPYMTVDQLREKFKLLLARGIHEDLDSYDTPFIHLGGAGTHYPRKDSQGNIIPVPNSWTVRKVGPMQKIRAQNTTYPSQTHDLDIDLTGFEGEWFDGHDVQGYLESEKGCVINPQDTFTEVFVEEEEEAPAGLSSLSYSKSVNLSLDLSGAGGMYPSQSPVLSNSSTTTAETLSSQSTPGTSISDPLSGRGSTSFIRSETPFGLDMGMSNFNDFATKFNDIDSATYFDQPLGLDLAPGFDVGLNGTTMTGFSTSGFGDMPNLGLDLTGLEFEPLPVVKQKRKRAAWLDVSKLIDEIVKHGVCLGRSPGFRIKDVDMAFKASLIHF</sequence>
<protein>
    <submittedName>
        <fullName evidence="1">Uncharacterized protein</fullName>
    </submittedName>
</protein>
<name>A0ACB6QVI8_9PLEO</name>
<dbReference type="Proteomes" id="UP000799755">
    <property type="component" value="Unassembled WGS sequence"/>
</dbReference>
<keyword evidence="2" id="KW-1185">Reference proteome</keyword>
<organism evidence="1 2">
    <name type="scientific">Lindgomyces ingoldianus</name>
    <dbReference type="NCBI Taxonomy" id="673940"/>
    <lineage>
        <taxon>Eukaryota</taxon>
        <taxon>Fungi</taxon>
        <taxon>Dikarya</taxon>
        <taxon>Ascomycota</taxon>
        <taxon>Pezizomycotina</taxon>
        <taxon>Dothideomycetes</taxon>
        <taxon>Pleosporomycetidae</taxon>
        <taxon>Pleosporales</taxon>
        <taxon>Lindgomycetaceae</taxon>
        <taxon>Lindgomyces</taxon>
    </lineage>
</organism>
<dbReference type="EMBL" id="MU003506">
    <property type="protein sequence ID" value="KAF2471003.1"/>
    <property type="molecule type" value="Genomic_DNA"/>
</dbReference>
<gene>
    <name evidence="1" type="ORF">BDR25DRAFT_334155</name>
</gene>
<comment type="caution">
    <text evidence="1">The sequence shown here is derived from an EMBL/GenBank/DDBJ whole genome shotgun (WGS) entry which is preliminary data.</text>
</comment>
<proteinExistence type="predicted"/>
<reference evidence="1" key="1">
    <citation type="journal article" date="2020" name="Stud. Mycol.">
        <title>101 Dothideomycetes genomes: a test case for predicting lifestyles and emergence of pathogens.</title>
        <authorList>
            <person name="Haridas S."/>
            <person name="Albert R."/>
            <person name="Binder M."/>
            <person name="Bloem J."/>
            <person name="Labutti K."/>
            <person name="Salamov A."/>
            <person name="Andreopoulos B."/>
            <person name="Baker S."/>
            <person name="Barry K."/>
            <person name="Bills G."/>
            <person name="Bluhm B."/>
            <person name="Cannon C."/>
            <person name="Castanera R."/>
            <person name="Culley D."/>
            <person name="Daum C."/>
            <person name="Ezra D."/>
            <person name="Gonzalez J."/>
            <person name="Henrissat B."/>
            <person name="Kuo A."/>
            <person name="Liang C."/>
            <person name="Lipzen A."/>
            <person name="Lutzoni F."/>
            <person name="Magnuson J."/>
            <person name="Mondo S."/>
            <person name="Nolan M."/>
            <person name="Ohm R."/>
            <person name="Pangilinan J."/>
            <person name="Park H.-J."/>
            <person name="Ramirez L."/>
            <person name="Alfaro M."/>
            <person name="Sun H."/>
            <person name="Tritt A."/>
            <person name="Yoshinaga Y."/>
            <person name="Zwiers L.-H."/>
            <person name="Turgeon B."/>
            <person name="Goodwin S."/>
            <person name="Spatafora J."/>
            <person name="Crous P."/>
            <person name="Grigoriev I."/>
        </authorList>
    </citation>
    <scope>NUCLEOTIDE SEQUENCE</scope>
    <source>
        <strain evidence="1">ATCC 200398</strain>
    </source>
</reference>